<dbReference type="RefSeq" id="WP_160765678.1">
    <property type="nucleotide sequence ID" value="NZ_WUPT01000005.1"/>
</dbReference>
<evidence type="ECO:0000313" key="4">
    <source>
        <dbReference type="Proteomes" id="UP000480350"/>
    </source>
</evidence>
<dbReference type="PRINTS" id="PR00412">
    <property type="entry name" value="EPOXHYDRLASE"/>
</dbReference>
<reference evidence="3 4" key="1">
    <citation type="submission" date="2019-12" db="EMBL/GenBank/DDBJ databases">
        <authorList>
            <person name="Lee S.D."/>
        </authorList>
    </citation>
    <scope>NUCLEOTIDE SEQUENCE [LARGE SCALE GENOMIC DNA]</scope>
    <source>
        <strain evidence="3 4">GH1-50</strain>
    </source>
</reference>
<dbReference type="GO" id="GO:0016020">
    <property type="term" value="C:membrane"/>
    <property type="evidence" value="ECO:0007669"/>
    <property type="project" value="TreeGrafter"/>
</dbReference>
<feature type="domain" description="AB hydrolase-1" evidence="2">
    <location>
        <begin position="30"/>
        <end position="263"/>
    </location>
</feature>
<dbReference type="PRINTS" id="PR00111">
    <property type="entry name" value="ABHYDROLASE"/>
</dbReference>
<dbReference type="InterPro" id="IPR050266">
    <property type="entry name" value="AB_hydrolase_sf"/>
</dbReference>
<accession>A0A7C9MGT7</accession>
<reference evidence="3 4" key="2">
    <citation type="submission" date="2020-03" db="EMBL/GenBank/DDBJ databases">
        <title>Kangsaoukella pontilimi gen. nov., sp. nov., a new member of the family Rhodobacteraceae isolated from a tidal mudflat.</title>
        <authorList>
            <person name="Kim I.S."/>
        </authorList>
    </citation>
    <scope>NUCLEOTIDE SEQUENCE [LARGE SCALE GENOMIC DNA]</scope>
    <source>
        <strain evidence="3 4">GH1-50</strain>
    </source>
</reference>
<keyword evidence="1 3" id="KW-0378">Hydrolase</keyword>
<dbReference type="Gene3D" id="3.40.50.1820">
    <property type="entry name" value="alpha/beta hydrolase"/>
    <property type="match status" value="1"/>
</dbReference>
<protein>
    <submittedName>
        <fullName evidence="3">Alpha/beta fold hydrolase</fullName>
    </submittedName>
</protein>
<dbReference type="EMBL" id="WUPT01000005">
    <property type="protein sequence ID" value="MXQ09752.1"/>
    <property type="molecule type" value="Genomic_DNA"/>
</dbReference>
<dbReference type="PANTHER" id="PTHR43798">
    <property type="entry name" value="MONOACYLGLYCEROL LIPASE"/>
    <property type="match status" value="1"/>
</dbReference>
<gene>
    <name evidence="3" type="ORF">GQ651_18045</name>
</gene>
<dbReference type="AlphaFoldDB" id="A0A7C9MGT7"/>
<dbReference type="InterPro" id="IPR017497">
    <property type="entry name" value="BchO"/>
</dbReference>
<keyword evidence="4" id="KW-1185">Reference proteome</keyword>
<evidence type="ECO:0000256" key="1">
    <source>
        <dbReference type="ARBA" id="ARBA00022801"/>
    </source>
</evidence>
<dbReference type="GO" id="GO:0016787">
    <property type="term" value="F:hydrolase activity"/>
    <property type="evidence" value="ECO:0007669"/>
    <property type="project" value="UniProtKB-KW"/>
</dbReference>
<dbReference type="NCBIfam" id="TIGR03056">
    <property type="entry name" value="bchO_mg_che_rel"/>
    <property type="match status" value="1"/>
</dbReference>
<comment type="caution">
    <text evidence="3">The sequence shown here is derived from an EMBL/GenBank/DDBJ whole genome shotgun (WGS) entry which is preliminary data.</text>
</comment>
<dbReference type="InterPro" id="IPR029058">
    <property type="entry name" value="AB_hydrolase_fold"/>
</dbReference>
<dbReference type="Proteomes" id="UP000480350">
    <property type="component" value="Unassembled WGS sequence"/>
</dbReference>
<evidence type="ECO:0000259" key="2">
    <source>
        <dbReference type="Pfam" id="PF00561"/>
    </source>
</evidence>
<dbReference type="Pfam" id="PF00561">
    <property type="entry name" value="Abhydrolase_1"/>
    <property type="match status" value="1"/>
</dbReference>
<dbReference type="PANTHER" id="PTHR43798:SF31">
    <property type="entry name" value="AB HYDROLASE SUPERFAMILY PROTEIN YCLE"/>
    <property type="match status" value="1"/>
</dbReference>
<organism evidence="3 4">
    <name type="scientific">Kangsaoukella pontilimi</name>
    <dbReference type="NCBI Taxonomy" id="2691042"/>
    <lineage>
        <taxon>Bacteria</taxon>
        <taxon>Pseudomonadati</taxon>
        <taxon>Pseudomonadota</taxon>
        <taxon>Alphaproteobacteria</taxon>
        <taxon>Rhodobacterales</taxon>
        <taxon>Paracoccaceae</taxon>
        <taxon>Kangsaoukella</taxon>
    </lineage>
</organism>
<dbReference type="InterPro" id="IPR000073">
    <property type="entry name" value="AB_hydrolase_1"/>
</dbReference>
<proteinExistence type="predicted"/>
<name>A0A7C9MGT7_9RHOB</name>
<dbReference type="SUPFAM" id="SSF53474">
    <property type="entry name" value="alpha/beta-Hydrolases"/>
    <property type="match status" value="1"/>
</dbReference>
<dbReference type="InterPro" id="IPR000639">
    <property type="entry name" value="Epox_hydrolase-like"/>
</dbReference>
<sequence>MTPAKLGRRRVASDPHDWLVIDEGEGKAETLLFLHGAGSSASSMEGMMRDLSGRYRVIAPDLPGHGSTRAGRRDRFGLKSMAEDCATLVETLGADIAGIVGHSAGAAIALALDARLTPRGHVLINPALEPFKGVSAWLFPGMARALSALPFASAGLSLGLGRPAAVTQLLLANGATPSDELVDRYRALAGSSRHIDGTLSMMAQWDLTRDLPPLAGIRTPVLLLSGENDPTVPTGSVRRAAGELPHGEFRAIPGGHLVQEENPGFIAETVEAFLDTLDADRARPAL</sequence>
<evidence type="ECO:0000313" key="3">
    <source>
        <dbReference type="EMBL" id="MXQ09752.1"/>
    </source>
</evidence>